<feature type="compositionally biased region" description="Polar residues" evidence="6">
    <location>
        <begin position="1"/>
        <end position="11"/>
    </location>
</feature>
<dbReference type="InterPro" id="IPR011990">
    <property type="entry name" value="TPR-like_helical_dom_sf"/>
</dbReference>
<dbReference type="GO" id="GO:0005829">
    <property type="term" value="C:cytosol"/>
    <property type="evidence" value="ECO:0007669"/>
    <property type="project" value="TreeGrafter"/>
</dbReference>
<evidence type="ECO:0000256" key="1">
    <source>
        <dbReference type="ARBA" id="ARBA00004496"/>
    </source>
</evidence>
<evidence type="ECO:0000259" key="7">
    <source>
        <dbReference type="Pfam" id="PF13877"/>
    </source>
</evidence>
<evidence type="ECO:0000256" key="6">
    <source>
        <dbReference type="SAM" id="MobiDB-lite"/>
    </source>
</evidence>
<feature type="region of interest" description="Disordered" evidence="6">
    <location>
        <begin position="1"/>
        <end position="23"/>
    </location>
</feature>
<feature type="compositionally biased region" description="Polar residues" evidence="6">
    <location>
        <begin position="628"/>
        <end position="640"/>
    </location>
</feature>
<feature type="region of interest" description="Disordered" evidence="6">
    <location>
        <begin position="355"/>
        <end position="475"/>
    </location>
</feature>
<dbReference type="Pfam" id="PF00515">
    <property type="entry name" value="TPR_1"/>
    <property type="match status" value="1"/>
</dbReference>
<keyword evidence="9" id="KW-1185">Reference proteome</keyword>
<keyword evidence="2" id="KW-0963">Cytoplasm</keyword>
<dbReference type="Pfam" id="PF13181">
    <property type="entry name" value="TPR_8"/>
    <property type="match status" value="1"/>
</dbReference>
<keyword evidence="3" id="KW-0677">Repeat</keyword>
<evidence type="ECO:0000256" key="2">
    <source>
        <dbReference type="ARBA" id="ARBA00022490"/>
    </source>
</evidence>
<dbReference type="Proteomes" id="UP001066276">
    <property type="component" value="Chromosome 2_2"/>
</dbReference>
<dbReference type="EMBL" id="JANPWB010000004">
    <property type="protein sequence ID" value="KAJ1193302.1"/>
    <property type="molecule type" value="Genomic_DNA"/>
</dbReference>
<dbReference type="AlphaFoldDB" id="A0AAV7UXQ4"/>
<dbReference type="Pfam" id="PF13877">
    <property type="entry name" value="RPAP3_C"/>
    <property type="match status" value="1"/>
</dbReference>
<feature type="repeat" description="TPR" evidence="5">
    <location>
        <begin position="240"/>
        <end position="273"/>
    </location>
</feature>
<dbReference type="PANTHER" id="PTHR45984">
    <property type="entry name" value="RNA (RNA) POLYMERASE II ASSOCIATED PROTEIN HOMOLOG"/>
    <property type="match status" value="1"/>
</dbReference>
<gene>
    <name evidence="8" type="ORF">NDU88_002601</name>
</gene>
<dbReference type="PROSITE" id="PS50005">
    <property type="entry name" value="TPR"/>
    <property type="match status" value="1"/>
</dbReference>
<evidence type="ECO:0000313" key="8">
    <source>
        <dbReference type="EMBL" id="KAJ1193302.1"/>
    </source>
</evidence>
<dbReference type="Pfam" id="PF13432">
    <property type="entry name" value="TPR_16"/>
    <property type="match status" value="1"/>
</dbReference>
<feature type="domain" description="RNA-polymerase II-associated protein 3-like C-terminal" evidence="7">
    <location>
        <begin position="829"/>
        <end position="921"/>
    </location>
</feature>
<dbReference type="SUPFAM" id="SSF48452">
    <property type="entry name" value="TPR-like"/>
    <property type="match status" value="3"/>
</dbReference>
<dbReference type="PANTHER" id="PTHR45984:SF3">
    <property type="entry name" value="SPERM-ASSOCIATED ANTIGEN 1"/>
    <property type="match status" value="1"/>
</dbReference>
<evidence type="ECO:0000256" key="4">
    <source>
        <dbReference type="ARBA" id="ARBA00022803"/>
    </source>
</evidence>
<feature type="compositionally biased region" description="Low complexity" evidence="6">
    <location>
        <begin position="429"/>
        <end position="442"/>
    </location>
</feature>
<feature type="compositionally biased region" description="Basic and acidic residues" evidence="6">
    <location>
        <begin position="409"/>
        <end position="423"/>
    </location>
</feature>
<accession>A0AAV7UXQ4</accession>
<feature type="region of interest" description="Disordered" evidence="6">
    <location>
        <begin position="628"/>
        <end position="648"/>
    </location>
</feature>
<sequence length="955" mass="107776">MLQANLSNANCRPQRHRPCRGQTQHLPFDRDMSSIMNYGTTKTYNIPIDHLDYKFIESCTDVKHLEKILSILRSGEEGCYPDLTEFCEKRLKSLNPKSRALRKDKPAATPASFTFKEWENIEEDVENWLTDIKAKEKTGHFQKMENTLEESLENVPPVRSSKICASVVKNKTPGNASGKKKKTPRDYREWEKFDVEKECSKVDEDSGEKSAKAVINSKLPKIQKNIDTSGSSEIEKNYIANHEKEKGNEAFRTGDYEEAVTYYTRSISAQPTITAYNNRAQAEIKRQNWQNALNDCEKVLSLQPGNLKGLLRRATVNNHLNNCQRAAEDLNRVLQEEPDNAIAQKLLSEVEQKLKSSENVTHGKGRRILIQDVEGSDEEEDKQEAGVPVGGETAEQRRSAMGNAQKKFPGREDESPARRPREEVESELGKGNSRPSPGNNGNRQKEADIARNAGPGRTEPRSAPSGAATDANRSASRLPLSAAALKNQGNELFKHGQFGEAETKYSAAIDSLESTGAGIPEELSILYSNRAACYLKDGNCGSCINDCTRALELQPFSIKPLLRRAMAYESVEKYRQAYVDYKTVLQIDSGVQSANDSINRITRTLMDLDGVNWREKLPPIPTVPISAQSHRWTENSNSPSKVKDPPQISSEKAEDMFLSLKGEGNAFVKKAQYKQAIEKYSACVKLNSEECSVYTNRALCYLKLCRFDEARQDCDRALQLDDVNVKAFYRRALAHKGLQNYQASINDLSKVLQLDSNVSEAHKELEEVTQSLRAATNFTVNSHEKPRKKIQIQEVNENGDEEVKTSVNSFESERVNSKDTVARKRTVSQPTNAYDFGQLINTIKAEKDTAACAELLTTVEPKDLPIFLSNKLEDDTFIIIICSLKMHLLEKDPNLVYQHLYYLSQAERFQMVLMMLRNDEKCTVKELFDALNEKQEKKILLEDVSSLSRNYNLKF</sequence>
<keyword evidence="4 5" id="KW-0802">TPR repeat</keyword>
<dbReference type="Gene3D" id="1.25.40.10">
    <property type="entry name" value="Tetratricopeptide repeat domain"/>
    <property type="match status" value="3"/>
</dbReference>
<organism evidence="8 9">
    <name type="scientific">Pleurodeles waltl</name>
    <name type="common">Iberian ribbed newt</name>
    <dbReference type="NCBI Taxonomy" id="8319"/>
    <lineage>
        <taxon>Eukaryota</taxon>
        <taxon>Metazoa</taxon>
        <taxon>Chordata</taxon>
        <taxon>Craniata</taxon>
        <taxon>Vertebrata</taxon>
        <taxon>Euteleostomi</taxon>
        <taxon>Amphibia</taxon>
        <taxon>Batrachia</taxon>
        <taxon>Caudata</taxon>
        <taxon>Salamandroidea</taxon>
        <taxon>Salamandridae</taxon>
        <taxon>Pleurodelinae</taxon>
        <taxon>Pleurodeles</taxon>
    </lineage>
</organism>
<evidence type="ECO:0000256" key="3">
    <source>
        <dbReference type="ARBA" id="ARBA00022737"/>
    </source>
</evidence>
<comment type="caution">
    <text evidence="8">The sequence shown here is derived from an EMBL/GenBank/DDBJ whole genome shotgun (WGS) entry which is preliminary data.</text>
</comment>
<protein>
    <recommendedName>
        <fullName evidence="7">RNA-polymerase II-associated protein 3-like C-terminal domain-containing protein</fullName>
    </recommendedName>
</protein>
<dbReference type="FunFam" id="1.25.40.10:FF:000221">
    <property type="entry name" value="Mitochondrial import receptor subunit TOM34"/>
    <property type="match status" value="1"/>
</dbReference>
<dbReference type="InterPro" id="IPR019734">
    <property type="entry name" value="TPR_rpt"/>
</dbReference>
<name>A0AAV7UXQ4_PLEWA</name>
<proteinExistence type="predicted"/>
<dbReference type="SMART" id="SM00028">
    <property type="entry name" value="TPR"/>
    <property type="match status" value="9"/>
</dbReference>
<evidence type="ECO:0000313" key="9">
    <source>
        <dbReference type="Proteomes" id="UP001066276"/>
    </source>
</evidence>
<evidence type="ECO:0000256" key="5">
    <source>
        <dbReference type="PROSITE-ProRule" id="PRU00339"/>
    </source>
</evidence>
<dbReference type="InterPro" id="IPR051982">
    <property type="entry name" value="CiliaryAsmbly_MitoImport"/>
</dbReference>
<dbReference type="InterPro" id="IPR025986">
    <property type="entry name" value="RPAP3-like_C"/>
</dbReference>
<comment type="subcellular location">
    <subcellularLocation>
        <location evidence="1">Cytoplasm</location>
    </subcellularLocation>
</comment>
<reference evidence="8" key="1">
    <citation type="journal article" date="2022" name="bioRxiv">
        <title>Sequencing and chromosome-scale assembly of the giantPleurodeles waltlgenome.</title>
        <authorList>
            <person name="Brown T."/>
            <person name="Elewa A."/>
            <person name="Iarovenko S."/>
            <person name="Subramanian E."/>
            <person name="Araus A.J."/>
            <person name="Petzold A."/>
            <person name="Susuki M."/>
            <person name="Suzuki K.-i.T."/>
            <person name="Hayashi T."/>
            <person name="Toyoda A."/>
            <person name="Oliveira C."/>
            <person name="Osipova E."/>
            <person name="Leigh N.D."/>
            <person name="Simon A."/>
            <person name="Yun M.H."/>
        </authorList>
    </citation>
    <scope>NUCLEOTIDE SEQUENCE</scope>
    <source>
        <strain evidence="8">20211129_DDA</strain>
        <tissue evidence="8">Liver</tissue>
    </source>
</reference>